<comment type="similarity">
    <text evidence="5">Belongs to the BI1 family.</text>
</comment>
<feature type="transmembrane region" description="Helical" evidence="5">
    <location>
        <begin position="113"/>
        <end position="134"/>
    </location>
</feature>
<dbReference type="CDD" id="cd10428">
    <property type="entry name" value="LFG_like"/>
    <property type="match status" value="1"/>
</dbReference>
<feature type="compositionally biased region" description="Low complexity" evidence="6">
    <location>
        <begin position="52"/>
        <end position="66"/>
    </location>
</feature>
<dbReference type="PANTHER" id="PTHR23291:SF47">
    <property type="entry name" value="TRANSMEMBRANE BAX INHIBITOR MOTIF CONTAINING 7"/>
    <property type="match status" value="1"/>
</dbReference>
<dbReference type="InterPro" id="IPR006214">
    <property type="entry name" value="Bax_inhibitor_1-related"/>
</dbReference>
<keyword evidence="2 5" id="KW-0812">Transmembrane</keyword>
<evidence type="ECO:0000256" key="2">
    <source>
        <dbReference type="ARBA" id="ARBA00022692"/>
    </source>
</evidence>
<feature type="compositionally biased region" description="Polar residues" evidence="6">
    <location>
        <begin position="8"/>
        <end position="24"/>
    </location>
</feature>
<dbReference type="PANTHER" id="PTHR23291">
    <property type="entry name" value="BAX INHIBITOR-RELATED"/>
    <property type="match status" value="1"/>
</dbReference>
<feature type="transmembrane region" description="Helical" evidence="5">
    <location>
        <begin position="295"/>
        <end position="316"/>
    </location>
</feature>
<evidence type="ECO:0000313" key="7">
    <source>
        <dbReference type="EMBL" id="KAG5685118.1"/>
    </source>
</evidence>
<evidence type="ECO:0000256" key="6">
    <source>
        <dbReference type="SAM" id="MobiDB-lite"/>
    </source>
</evidence>
<gene>
    <name evidence="7" type="ORF">PVAND_014315</name>
</gene>
<dbReference type="EMBL" id="JADBJN010000001">
    <property type="protein sequence ID" value="KAG5685118.1"/>
    <property type="molecule type" value="Genomic_DNA"/>
</dbReference>
<feature type="region of interest" description="Disordered" evidence="6">
    <location>
        <begin position="1"/>
        <end position="93"/>
    </location>
</feature>
<evidence type="ECO:0000256" key="3">
    <source>
        <dbReference type="ARBA" id="ARBA00022989"/>
    </source>
</evidence>
<dbReference type="GO" id="GO:0016020">
    <property type="term" value="C:membrane"/>
    <property type="evidence" value="ECO:0007669"/>
    <property type="project" value="UniProtKB-SubCell"/>
</dbReference>
<evidence type="ECO:0000256" key="1">
    <source>
        <dbReference type="ARBA" id="ARBA00004141"/>
    </source>
</evidence>
<comment type="caution">
    <text evidence="7">The sequence shown here is derived from an EMBL/GenBank/DDBJ whole genome shotgun (WGS) entry which is preliminary data.</text>
</comment>
<feature type="transmembrane region" description="Helical" evidence="5">
    <location>
        <begin position="146"/>
        <end position="165"/>
    </location>
</feature>
<feature type="transmembrane region" description="Helical" evidence="5">
    <location>
        <begin position="258"/>
        <end position="275"/>
    </location>
</feature>
<accession>A0A9J6CTI7</accession>
<dbReference type="AlphaFoldDB" id="A0A9J6CTI7"/>
<feature type="transmembrane region" description="Helical" evidence="5">
    <location>
        <begin position="233"/>
        <end position="252"/>
    </location>
</feature>
<feature type="transmembrane region" description="Helical" evidence="5">
    <location>
        <begin position="201"/>
        <end position="221"/>
    </location>
</feature>
<dbReference type="OrthoDB" id="7933078at2759"/>
<dbReference type="Pfam" id="PF01027">
    <property type="entry name" value="Bax1-I"/>
    <property type="match status" value="1"/>
</dbReference>
<keyword evidence="8" id="KW-1185">Reference proteome</keyword>
<evidence type="ECO:0000256" key="4">
    <source>
        <dbReference type="ARBA" id="ARBA00023136"/>
    </source>
</evidence>
<name>A0A9J6CTI7_POLVA</name>
<feature type="compositionally biased region" description="Pro residues" evidence="6">
    <location>
        <begin position="33"/>
        <end position="51"/>
    </location>
</feature>
<keyword evidence="4 5" id="KW-0472">Membrane</keyword>
<protein>
    <submittedName>
        <fullName evidence="7">Uncharacterized protein</fullName>
    </submittedName>
</protein>
<comment type="subcellular location">
    <subcellularLocation>
        <location evidence="1">Membrane</location>
        <topology evidence="1">Multi-pass membrane protein</topology>
    </subcellularLocation>
</comment>
<feature type="transmembrane region" description="Helical" evidence="5">
    <location>
        <begin position="177"/>
        <end position="195"/>
    </location>
</feature>
<organism evidence="7 8">
    <name type="scientific">Polypedilum vanderplanki</name>
    <name type="common">Sleeping chironomid midge</name>
    <dbReference type="NCBI Taxonomy" id="319348"/>
    <lineage>
        <taxon>Eukaryota</taxon>
        <taxon>Metazoa</taxon>
        <taxon>Ecdysozoa</taxon>
        <taxon>Arthropoda</taxon>
        <taxon>Hexapoda</taxon>
        <taxon>Insecta</taxon>
        <taxon>Pterygota</taxon>
        <taxon>Neoptera</taxon>
        <taxon>Endopterygota</taxon>
        <taxon>Diptera</taxon>
        <taxon>Nematocera</taxon>
        <taxon>Chironomoidea</taxon>
        <taxon>Chironomidae</taxon>
        <taxon>Chironominae</taxon>
        <taxon>Polypedilum</taxon>
        <taxon>Polypedilum</taxon>
    </lineage>
</organism>
<sequence length="322" mass="35900">MSAPYPTGDQSGYPSYANPYSGQPNIGFAGPQPTYPPQPGFAPPPMYPPPQGFQQPYGYQGPSQPTYYPPSQPHYDPNKPANPPYMDNDDPNYNASGMGFDDKSIRAGFIRRVYSILSIQLLVTLGFVMLFVFHEPTKLFAHRNPQLMMIPMIGTLVLVCVIACFESARRNSPTNIILLGLFTFFESTLVGFISSTYETKIVLMAIGLTTIIVIGLTLFAFQTKYDFTMCGGFLCICLLILTIGSLIGAFFFRGELGQFIIACAGAAIFSMYIVYDTQIMMGGEHKYSISPEEYIFAALNLYMDIIQLFLYLLRILKYLNND</sequence>
<reference evidence="7" key="1">
    <citation type="submission" date="2021-03" db="EMBL/GenBank/DDBJ databases">
        <title>Chromosome level genome of the anhydrobiotic midge Polypedilum vanderplanki.</title>
        <authorList>
            <person name="Yoshida Y."/>
            <person name="Kikawada T."/>
            <person name="Gusev O."/>
        </authorList>
    </citation>
    <scope>NUCLEOTIDE SEQUENCE</scope>
    <source>
        <strain evidence="7">NIAS01</strain>
        <tissue evidence="7">Whole body or cell culture</tissue>
    </source>
</reference>
<keyword evidence="3 5" id="KW-1133">Transmembrane helix</keyword>
<evidence type="ECO:0000256" key="5">
    <source>
        <dbReference type="RuleBase" id="RU004379"/>
    </source>
</evidence>
<evidence type="ECO:0000313" key="8">
    <source>
        <dbReference type="Proteomes" id="UP001107558"/>
    </source>
</evidence>
<dbReference type="Proteomes" id="UP001107558">
    <property type="component" value="Chromosome 1"/>
</dbReference>
<proteinExistence type="inferred from homology"/>